<name>A0A3D8P9M7_9RHOB</name>
<keyword evidence="1" id="KW-1133">Transmembrane helix</keyword>
<keyword evidence="3" id="KW-1185">Reference proteome</keyword>
<dbReference type="AlphaFoldDB" id="A0A3D8P9M7"/>
<feature type="transmembrane region" description="Helical" evidence="1">
    <location>
        <begin position="98"/>
        <end position="120"/>
    </location>
</feature>
<evidence type="ECO:0000313" key="3">
    <source>
        <dbReference type="Proteomes" id="UP000256679"/>
    </source>
</evidence>
<feature type="transmembrane region" description="Helical" evidence="1">
    <location>
        <begin position="70"/>
        <end position="92"/>
    </location>
</feature>
<keyword evidence="1" id="KW-0812">Transmembrane</keyword>
<evidence type="ECO:0000256" key="1">
    <source>
        <dbReference type="SAM" id="Phobius"/>
    </source>
</evidence>
<comment type="caution">
    <text evidence="2">The sequence shown here is derived from an EMBL/GenBank/DDBJ whole genome shotgun (WGS) entry which is preliminary data.</text>
</comment>
<evidence type="ECO:0000313" key="2">
    <source>
        <dbReference type="EMBL" id="RDW11965.1"/>
    </source>
</evidence>
<gene>
    <name evidence="2" type="ORF">DIE28_16330</name>
</gene>
<dbReference type="EMBL" id="QFCQ01000147">
    <property type="protein sequence ID" value="RDW11965.1"/>
    <property type="molecule type" value="Genomic_DNA"/>
</dbReference>
<organism evidence="2 3">
    <name type="scientific">Paracoccus thiocyanatus</name>
    <dbReference type="NCBI Taxonomy" id="34006"/>
    <lineage>
        <taxon>Bacteria</taxon>
        <taxon>Pseudomonadati</taxon>
        <taxon>Pseudomonadota</taxon>
        <taxon>Alphaproteobacteria</taxon>
        <taxon>Rhodobacterales</taxon>
        <taxon>Paracoccaceae</taxon>
        <taxon>Paracoccus</taxon>
    </lineage>
</organism>
<accession>A0A3D8P9M7</accession>
<sequence>MSESFVPSSLDEAIEFCQSTMPLRRIKDFLDRTALSADLKALLYDLAQFTVKVGEVVVAIGRRMVSIAMWLAQTIPNTALGVAVALALTAVIGAVPAFGGLLAVALQKLLLLIGLTAGAIEDIRQHAMKDAMDRMAQQFAAFKSGVVA</sequence>
<dbReference type="Proteomes" id="UP000256679">
    <property type="component" value="Unassembled WGS sequence"/>
</dbReference>
<dbReference type="RefSeq" id="WP_115757134.1">
    <property type="nucleotide sequence ID" value="NZ_QFCQ01000147.1"/>
</dbReference>
<keyword evidence="1" id="KW-0472">Membrane</keyword>
<proteinExistence type="predicted"/>
<reference evidence="2 3" key="1">
    <citation type="submission" date="2018-05" db="EMBL/GenBank/DDBJ databases">
        <title>Whole genome sequencing of Paracoccus thiocyanatus SST.</title>
        <authorList>
            <person name="Ghosh W."/>
            <person name="Rameez M.J."/>
            <person name="Roy C."/>
        </authorList>
    </citation>
    <scope>NUCLEOTIDE SEQUENCE [LARGE SCALE GENOMIC DNA]</scope>
    <source>
        <strain evidence="2 3">SST</strain>
    </source>
</reference>
<protein>
    <submittedName>
        <fullName evidence="2">Uncharacterized protein</fullName>
    </submittedName>
</protein>